<reference evidence="1" key="1">
    <citation type="submission" date="2013-07" db="EMBL/GenBank/DDBJ databases">
        <title>Sub-species coevolution in mutualistic symbiosis.</title>
        <authorList>
            <person name="Murfin K."/>
            <person name="Klassen J."/>
            <person name="Lee M."/>
            <person name="Forst S."/>
            <person name="Stock P."/>
            <person name="Goodrich-Blair H."/>
        </authorList>
    </citation>
    <scope>NUCLEOTIDE SEQUENCE [LARGE SCALE GENOMIC DNA]</scope>
    <source>
        <strain evidence="1">Intermedium</strain>
    </source>
</reference>
<dbReference type="Proteomes" id="UP000028480">
    <property type="component" value="Unassembled WGS sequence"/>
</dbReference>
<dbReference type="EMBL" id="CBTB010000185">
    <property type="protein sequence ID" value="CDH33433.1"/>
    <property type="molecule type" value="Genomic_DNA"/>
</dbReference>
<protein>
    <submittedName>
        <fullName evidence="1">Uncharacterized protein</fullName>
    </submittedName>
</protein>
<dbReference type="HOGENOM" id="CLU_3159421_0_0_6"/>
<proteinExistence type="predicted"/>
<accession>A0A077QJP1</accession>
<gene>
    <name evidence="1" type="ORF">XBI1_2650011</name>
</gene>
<sequence>MQQNSFKKRHRFNLGKTFNLRKQFFGQYSSADPVAVSQILTKFGKTRG</sequence>
<comment type="caution">
    <text evidence="1">The sequence shown here is derived from an EMBL/GenBank/DDBJ whole genome shotgun (WGS) entry which is preliminary data.</text>
</comment>
<evidence type="ECO:0000313" key="1">
    <source>
        <dbReference type="EMBL" id="CDH33433.1"/>
    </source>
</evidence>
<dbReference type="AlphaFoldDB" id="A0A077QJP1"/>
<organism evidence="1">
    <name type="scientific">Xenorhabdus bovienii str. Intermedium</name>
    <dbReference type="NCBI Taxonomy" id="1379677"/>
    <lineage>
        <taxon>Bacteria</taxon>
        <taxon>Pseudomonadati</taxon>
        <taxon>Pseudomonadota</taxon>
        <taxon>Gammaproteobacteria</taxon>
        <taxon>Enterobacterales</taxon>
        <taxon>Morganellaceae</taxon>
        <taxon>Xenorhabdus</taxon>
    </lineage>
</organism>
<name>A0A077QJP1_XENBV</name>